<dbReference type="InterPro" id="IPR000700">
    <property type="entry name" value="PAS-assoc_C"/>
</dbReference>
<feature type="domain" description="PAS" evidence="4">
    <location>
        <begin position="36"/>
        <end position="87"/>
    </location>
</feature>
<organism evidence="8 10">
    <name type="scientific">Aeromonas taiwanensis</name>
    <dbReference type="NCBI Taxonomy" id="633417"/>
    <lineage>
        <taxon>Bacteria</taxon>
        <taxon>Pseudomonadati</taxon>
        <taxon>Pseudomonadota</taxon>
        <taxon>Gammaproteobacteria</taxon>
        <taxon>Aeromonadales</taxon>
        <taxon>Aeromonadaceae</taxon>
        <taxon>Aeromonas</taxon>
    </lineage>
</organism>
<dbReference type="OrthoDB" id="9765776at2"/>
<dbReference type="SMART" id="SM00091">
    <property type="entry name" value="PAS"/>
    <property type="match status" value="1"/>
</dbReference>
<dbReference type="InterPro" id="IPR043128">
    <property type="entry name" value="Rev_trsase/Diguanyl_cyclase"/>
</dbReference>
<reference evidence="8 10" key="1">
    <citation type="submission" date="2018-06" db="EMBL/GenBank/DDBJ databases">
        <title>Occurrence of a novel blaKPC-2- and qnrS2- harbouring IncP6 plasmid from Aeromonas taiwanensis isolates recovered from the river sediments.</title>
        <authorList>
            <person name="Zheng B."/>
            <person name="Yu X."/>
            <person name="Xiao Y."/>
        </authorList>
    </citation>
    <scope>NUCLEOTIDE SEQUENCE [LARGE SCALE GENOMIC DNA]</scope>
    <source>
        <strain evidence="7 9">1713</strain>
        <strain evidence="8 10">198</strain>
    </source>
</reference>
<dbReference type="InterPro" id="IPR003018">
    <property type="entry name" value="GAF"/>
</dbReference>
<dbReference type="NCBIfam" id="TIGR00229">
    <property type="entry name" value="sensory_box"/>
    <property type="match status" value="1"/>
</dbReference>
<sequence>MNTPAIHPRNVEAFDRYESLARQTALERAYGMVEFDLDAHIVSVNPLFCNMLGYEPEALVGQSHLLLLPREQHVEHALFWQRVLNGEIHSGEFRRITREGGTLWIHATYMPITDEKGTLLGVIKLAHDITSGVLAKQRVELQSRLFDIVVAAHQSFLLDRNLASACDTVFERLLSVSQSTYGFIGILQFEEGNPSLYVPSISNVSWDEQTHAWYEQQRQNRGGLIFSKLDNLFGHVVTHNILVCCNDLPSHPASRGVSPRGHPHLDSFLGIPIRHKGEAIGMIALANRPGGFDDALVALLEPLTTALGTLIHARNLEDERSRMERVLRFNAEHDFLTKLPNRSSFFSQANVVLEHIQRHPAGGEACCLALIDIDFFKQINDEHGHLAGDAVLEELASLLMQAVRSKDLVARFGGEEFIMLLRGVGLEEAHVIMERTRQLVERHHFVYQQQAITVTISVGLTSYQMGYRRMDDWLQCVDQRLYEAKRRGRNRVA</sequence>
<evidence type="ECO:0000256" key="1">
    <source>
        <dbReference type="ARBA" id="ARBA00001946"/>
    </source>
</evidence>
<gene>
    <name evidence="7" type="ORF">DRM93_02080</name>
    <name evidence="8" type="ORF">DRM94_02080</name>
</gene>
<dbReference type="PANTHER" id="PTHR45138">
    <property type="entry name" value="REGULATORY COMPONENTS OF SENSORY TRANSDUCTION SYSTEM"/>
    <property type="match status" value="1"/>
</dbReference>
<dbReference type="InterPro" id="IPR029016">
    <property type="entry name" value="GAF-like_dom_sf"/>
</dbReference>
<accession>A0A5F0KF86</accession>
<dbReference type="Pfam" id="PF13185">
    <property type="entry name" value="GAF_2"/>
    <property type="match status" value="1"/>
</dbReference>
<evidence type="ECO:0000313" key="9">
    <source>
        <dbReference type="Proteomes" id="UP000297720"/>
    </source>
</evidence>
<comment type="cofactor">
    <cofactor evidence="1">
        <name>Mg(2+)</name>
        <dbReference type="ChEBI" id="CHEBI:18420"/>
    </cofactor>
</comment>
<dbReference type="CDD" id="cd00130">
    <property type="entry name" value="PAS"/>
    <property type="match status" value="1"/>
</dbReference>
<dbReference type="CDD" id="cd01949">
    <property type="entry name" value="GGDEF"/>
    <property type="match status" value="1"/>
</dbReference>
<dbReference type="GO" id="GO:0005886">
    <property type="term" value="C:plasma membrane"/>
    <property type="evidence" value="ECO:0007669"/>
    <property type="project" value="TreeGrafter"/>
</dbReference>
<dbReference type="GO" id="GO:0052621">
    <property type="term" value="F:diguanylate cyclase activity"/>
    <property type="evidence" value="ECO:0007669"/>
    <property type="project" value="UniProtKB-EC"/>
</dbReference>
<dbReference type="PROSITE" id="PS50112">
    <property type="entry name" value="PAS"/>
    <property type="match status" value="1"/>
</dbReference>
<evidence type="ECO:0000259" key="4">
    <source>
        <dbReference type="PROSITE" id="PS50112"/>
    </source>
</evidence>
<dbReference type="Gene3D" id="3.30.70.270">
    <property type="match status" value="1"/>
</dbReference>
<evidence type="ECO:0000256" key="3">
    <source>
        <dbReference type="ARBA" id="ARBA00034247"/>
    </source>
</evidence>
<name>A0A5F0KF86_9GAMM</name>
<comment type="caution">
    <text evidence="8">The sequence shown here is derived from an EMBL/GenBank/DDBJ whole genome shotgun (WGS) entry which is preliminary data.</text>
</comment>
<dbReference type="InterPro" id="IPR000014">
    <property type="entry name" value="PAS"/>
</dbReference>
<feature type="domain" description="PAC" evidence="5">
    <location>
        <begin position="89"/>
        <end position="141"/>
    </location>
</feature>
<dbReference type="Gene3D" id="3.30.450.20">
    <property type="entry name" value="PAS domain"/>
    <property type="match status" value="1"/>
</dbReference>
<dbReference type="FunFam" id="3.30.70.270:FF:000001">
    <property type="entry name" value="Diguanylate cyclase domain protein"/>
    <property type="match status" value="1"/>
</dbReference>
<dbReference type="PANTHER" id="PTHR45138:SF9">
    <property type="entry name" value="DIGUANYLATE CYCLASE DGCM-RELATED"/>
    <property type="match status" value="1"/>
</dbReference>
<evidence type="ECO:0000313" key="10">
    <source>
        <dbReference type="Proteomes" id="UP000297914"/>
    </source>
</evidence>
<dbReference type="SMART" id="SM00086">
    <property type="entry name" value="PAC"/>
    <property type="match status" value="1"/>
</dbReference>
<dbReference type="GO" id="GO:0006355">
    <property type="term" value="P:regulation of DNA-templated transcription"/>
    <property type="evidence" value="ECO:0007669"/>
    <property type="project" value="InterPro"/>
</dbReference>
<dbReference type="EC" id="2.7.7.65" evidence="2"/>
<dbReference type="Proteomes" id="UP000297720">
    <property type="component" value="Unassembled WGS sequence"/>
</dbReference>
<dbReference type="PROSITE" id="PS50887">
    <property type="entry name" value="GGDEF"/>
    <property type="match status" value="1"/>
</dbReference>
<feature type="domain" description="GGDEF" evidence="6">
    <location>
        <begin position="364"/>
        <end position="493"/>
    </location>
</feature>
<dbReference type="AlphaFoldDB" id="A0A5F0KF86"/>
<proteinExistence type="predicted"/>
<evidence type="ECO:0000313" key="7">
    <source>
        <dbReference type="EMBL" id="TFF80339.1"/>
    </source>
</evidence>
<dbReference type="Pfam" id="PF00989">
    <property type="entry name" value="PAS"/>
    <property type="match status" value="1"/>
</dbReference>
<dbReference type="SUPFAM" id="SSF55073">
    <property type="entry name" value="Nucleotide cyclase"/>
    <property type="match status" value="1"/>
</dbReference>
<dbReference type="InterPro" id="IPR050469">
    <property type="entry name" value="Diguanylate_Cyclase"/>
</dbReference>
<dbReference type="InterPro" id="IPR000160">
    <property type="entry name" value="GGDEF_dom"/>
</dbReference>
<dbReference type="Proteomes" id="UP000297914">
    <property type="component" value="Unassembled WGS sequence"/>
</dbReference>
<dbReference type="Gene3D" id="3.30.450.40">
    <property type="match status" value="1"/>
</dbReference>
<evidence type="ECO:0000259" key="6">
    <source>
        <dbReference type="PROSITE" id="PS50887"/>
    </source>
</evidence>
<dbReference type="NCBIfam" id="TIGR00254">
    <property type="entry name" value="GGDEF"/>
    <property type="match status" value="1"/>
</dbReference>
<dbReference type="GO" id="GO:0043709">
    <property type="term" value="P:cell adhesion involved in single-species biofilm formation"/>
    <property type="evidence" value="ECO:0007669"/>
    <property type="project" value="TreeGrafter"/>
</dbReference>
<dbReference type="RefSeq" id="WP_134694587.1">
    <property type="nucleotide sequence ID" value="NZ_QORJ01000003.1"/>
</dbReference>
<keyword evidence="9" id="KW-1185">Reference proteome</keyword>
<dbReference type="SMART" id="SM00267">
    <property type="entry name" value="GGDEF"/>
    <property type="match status" value="1"/>
</dbReference>
<dbReference type="GO" id="GO:1902201">
    <property type="term" value="P:negative regulation of bacterial-type flagellum-dependent cell motility"/>
    <property type="evidence" value="ECO:0007669"/>
    <property type="project" value="TreeGrafter"/>
</dbReference>
<comment type="catalytic activity">
    <reaction evidence="3">
        <text>2 GTP = 3',3'-c-di-GMP + 2 diphosphate</text>
        <dbReference type="Rhea" id="RHEA:24898"/>
        <dbReference type="ChEBI" id="CHEBI:33019"/>
        <dbReference type="ChEBI" id="CHEBI:37565"/>
        <dbReference type="ChEBI" id="CHEBI:58805"/>
        <dbReference type="EC" id="2.7.7.65"/>
    </reaction>
</comment>
<dbReference type="EMBL" id="QORL01000003">
    <property type="protein sequence ID" value="TFF80339.1"/>
    <property type="molecule type" value="Genomic_DNA"/>
</dbReference>
<evidence type="ECO:0000313" key="8">
    <source>
        <dbReference type="EMBL" id="TFF83190.1"/>
    </source>
</evidence>
<dbReference type="InterPro" id="IPR013767">
    <property type="entry name" value="PAS_fold"/>
</dbReference>
<dbReference type="InterPro" id="IPR035965">
    <property type="entry name" value="PAS-like_dom_sf"/>
</dbReference>
<dbReference type="Pfam" id="PF00990">
    <property type="entry name" value="GGDEF"/>
    <property type="match status" value="1"/>
</dbReference>
<evidence type="ECO:0000256" key="2">
    <source>
        <dbReference type="ARBA" id="ARBA00012528"/>
    </source>
</evidence>
<dbReference type="InterPro" id="IPR001610">
    <property type="entry name" value="PAC"/>
</dbReference>
<dbReference type="SMART" id="SM00065">
    <property type="entry name" value="GAF"/>
    <property type="match status" value="1"/>
</dbReference>
<protein>
    <recommendedName>
        <fullName evidence="2">diguanylate cyclase</fullName>
        <ecNumber evidence="2">2.7.7.65</ecNumber>
    </recommendedName>
</protein>
<dbReference type="InterPro" id="IPR029787">
    <property type="entry name" value="Nucleotide_cyclase"/>
</dbReference>
<dbReference type="EMBL" id="QORK01000003">
    <property type="protein sequence ID" value="TFF83190.1"/>
    <property type="molecule type" value="Genomic_DNA"/>
</dbReference>
<dbReference type="PROSITE" id="PS50113">
    <property type="entry name" value="PAC"/>
    <property type="match status" value="1"/>
</dbReference>
<dbReference type="SUPFAM" id="SSF55785">
    <property type="entry name" value="PYP-like sensor domain (PAS domain)"/>
    <property type="match status" value="1"/>
</dbReference>
<evidence type="ECO:0000259" key="5">
    <source>
        <dbReference type="PROSITE" id="PS50113"/>
    </source>
</evidence>
<dbReference type="SUPFAM" id="SSF55781">
    <property type="entry name" value="GAF domain-like"/>
    <property type="match status" value="1"/>
</dbReference>